<feature type="region of interest" description="Disordered" evidence="2">
    <location>
        <begin position="42"/>
        <end position="69"/>
    </location>
</feature>
<keyword evidence="4" id="KW-1185">Reference proteome</keyword>
<reference evidence="3" key="1">
    <citation type="submission" date="2023-06" db="EMBL/GenBank/DDBJ databases">
        <authorList>
            <consortium name="Lawrence Berkeley National Laboratory"/>
            <person name="Ahrendt S."/>
            <person name="Sahu N."/>
            <person name="Indic B."/>
            <person name="Wong-Bajracharya J."/>
            <person name="Merenyi Z."/>
            <person name="Ke H.-M."/>
            <person name="Monk M."/>
            <person name="Kocsube S."/>
            <person name="Drula E."/>
            <person name="Lipzen A."/>
            <person name="Balint B."/>
            <person name="Henrissat B."/>
            <person name="Andreopoulos B."/>
            <person name="Martin F.M."/>
            <person name="Harder C.B."/>
            <person name="Rigling D."/>
            <person name="Ford K.L."/>
            <person name="Foster G.D."/>
            <person name="Pangilinan J."/>
            <person name="Papanicolaou A."/>
            <person name="Barry K."/>
            <person name="LaButti K."/>
            <person name="Viragh M."/>
            <person name="Koriabine M."/>
            <person name="Yan M."/>
            <person name="Riley R."/>
            <person name="Champramary S."/>
            <person name="Plett K.L."/>
            <person name="Tsai I.J."/>
            <person name="Slot J."/>
            <person name="Sipos G."/>
            <person name="Plett J."/>
            <person name="Nagy L.G."/>
            <person name="Grigoriev I.V."/>
        </authorList>
    </citation>
    <scope>NUCLEOTIDE SEQUENCE</scope>
    <source>
        <strain evidence="3">ICMP 16352</strain>
    </source>
</reference>
<protein>
    <submittedName>
        <fullName evidence="3">Uncharacterized protein</fullName>
    </submittedName>
</protein>
<proteinExistence type="predicted"/>
<dbReference type="EMBL" id="JAUEPR010000016">
    <property type="protein sequence ID" value="KAK0477653.1"/>
    <property type="molecule type" value="Genomic_DNA"/>
</dbReference>
<sequence length="160" mass="18937">MALTDKIILQVELAFPSLLLTCPPSKFANKVSDTQIVGNLPRNQTNHFLHRDSMDSSSKLENSKQEKWHQLKHAYEERNRAAHLEGSDLKCCHGKSNKSIKKINENLKRSIMEERDELREKEDLCQWRIWMNKYDDKPQNMPDDRVYQKGHLQHPEDYQH</sequence>
<accession>A0AA39P670</accession>
<keyword evidence="1" id="KW-0175">Coiled coil</keyword>
<evidence type="ECO:0000256" key="1">
    <source>
        <dbReference type="SAM" id="Coils"/>
    </source>
</evidence>
<evidence type="ECO:0000313" key="3">
    <source>
        <dbReference type="EMBL" id="KAK0477653.1"/>
    </source>
</evidence>
<evidence type="ECO:0000256" key="2">
    <source>
        <dbReference type="SAM" id="MobiDB-lite"/>
    </source>
</evidence>
<organism evidence="3 4">
    <name type="scientific">Armillaria novae-zelandiae</name>
    <dbReference type="NCBI Taxonomy" id="153914"/>
    <lineage>
        <taxon>Eukaryota</taxon>
        <taxon>Fungi</taxon>
        <taxon>Dikarya</taxon>
        <taxon>Basidiomycota</taxon>
        <taxon>Agaricomycotina</taxon>
        <taxon>Agaricomycetes</taxon>
        <taxon>Agaricomycetidae</taxon>
        <taxon>Agaricales</taxon>
        <taxon>Marasmiineae</taxon>
        <taxon>Physalacriaceae</taxon>
        <taxon>Armillaria</taxon>
    </lineage>
</organism>
<feature type="coiled-coil region" evidence="1">
    <location>
        <begin position="97"/>
        <end position="124"/>
    </location>
</feature>
<dbReference type="Proteomes" id="UP001175227">
    <property type="component" value="Unassembled WGS sequence"/>
</dbReference>
<comment type="caution">
    <text evidence="3">The sequence shown here is derived from an EMBL/GenBank/DDBJ whole genome shotgun (WGS) entry which is preliminary data.</text>
</comment>
<evidence type="ECO:0000313" key="4">
    <source>
        <dbReference type="Proteomes" id="UP001175227"/>
    </source>
</evidence>
<gene>
    <name evidence="3" type="ORF">IW261DRAFT_1420933</name>
</gene>
<name>A0AA39P670_9AGAR</name>
<dbReference type="AlphaFoldDB" id="A0AA39P670"/>
<feature type="region of interest" description="Disordered" evidence="2">
    <location>
        <begin position="134"/>
        <end position="160"/>
    </location>
</feature>